<proteinExistence type="predicted"/>
<accession>A0A0L0NVC0</accession>
<dbReference type="Proteomes" id="UP000037122">
    <property type="component" value="Unassembled WGS sequence"/>
</dbReference>
<comment type="caution">
    <text evidence="1">The sequence shown here is derived from an EMBL/GenBank/DDBJ whole genome shotgun (WGS) entry which is preliminary data.</text>
</comment>
<sequence>MSVSEDGSLTLPEAMQKNVYSHGTTNFDEKRVTLADCRRNFHHDCCFHLPEVADCMSYCWEGANWNVDGTEQAE</sequence>
<evidence type="ECO:0000313" key="1">
    <source>
        <dbReference type="EMBL" id="KND98092.1"/>
    </source>
</evidence>
<organism evidence="1 2">
    <name type="scientific">Candidozyma auris</name>
    <name type="common">Yeast</name>
    <name type="synonym">Candida auris</name>
    <dbReference type="NCBI Taxonomy" id="498019"/>
    <lineage>
        <taxon>Eukaryota</taxon>
        <taxon>Fungi</taxon>
        <taxon>Dikarya</taxon>
        <taxon>Ascomycota</taxon>
        <taxon>Saccharomycotina</taxon>
        <taxon>Pichiomycetes</taxon>
        <taxon>Metschnikowiaceae</taxon>
        <taxon>Candidozyma</taxon>
    </lineage>
</organism>
<protein>
    <submittedName>
        <fullName evidence="1">Uncharacterized protein</fullName>
    </submittedName>
</protein>
<dbReference type="VEuPathDB" id="FungiDB:QG37_05071"/>
<dbReference type="AlphaFoldDB" id="A0A0L0NVC0"/>
<reference evidence="2" key="1">
    <citation type="journal article" date="2015" name="BMC Genomics">
        <title>Draft genome of a commonly misdiagnosed multidrug resistant pathogen Candida auris.</title>
        <authorList>
            <person name="Chatterjee S."/>
            <person name="Alampalli S.V."/>
            <person name="Nageshan R.K."/>
            <person name="Chettiar S.T."/>
            <person name="Joshi S."/>
            <person name="Tatu U.S."/>
        </authorList>
    </citation>
    <scope>NUCLEOTIDE SEQUENCE [LARGE SCALE GENOMIC DNA]</scope>
    <source>
        <strain evidence="2">6684</strain>
    </source>
</reference>
<dbReference type="EMBL" id="LGST01000035">
    <property type="protein sequence ID" value="KND98092.1"/>
    <property type="molecule type" value="Genomic_DNA"/>
</dbReference>
<name>A0A0L0NVC0_CANAR</name>
<gene>
    <name evidence="1" type="ORF">QG37_05071</name>
</gene>
<evidence type="ECO:0000313" key="2">
    <source>
        <dbReference type="Proteomes" id="UP000037122"/>
    </source>
</evidence>